<accession>A0ABD3AAW2</accession>
<dbReference type="InterPro" id="IPR055411">
    <property type="entry name" value="LRR_FXL15/At3g58940/PEG3-like"/>
</dbReference>
<dbReference type="AlphaFoldDB" id="A0ABD3AAW2"/>
<name>A0ABD3AAW2_9GENT</name>
<proteinExistence type="predicted"/>
<dbReference type="Gene3D" id="3.80.10.10">
    <property type="entry name" value="Ribonuclease Inhibitor"/>
    <property type="match status" value="1"/>
</dbReference>
<dbReference type="Pfam" id="PF23622">
    <property type="entry name" value="LRR_At1g61320_AtMIF1"/>
    <property type="match status" value="1"/>
</dbReference>
<dbReference type="SMART" id="SM00256">
    <property type="entry name" value="FBOX"/>
    <property type="match status" value="1"/>
</dbReference>
<reference evidence="2 3" key="1">
    <citation type="submission" date="2024-11" db="EMBL/GenBank/DDBJ databases">
        <title>A near-complete genome assembly of Cinchona calisaya.</title>
        <authorList>
            <person name="Lian D.C."/>
            <person name="Zhao X.W."/>
            <person name="Wei L."/>
        </authorList>
    </citation>
    <scope>NUCLEOTIDE SEQUENCE [LARGE SCALE GENOMIC DNA]</scope>
    <source>
        <tissue evidence="2">Nenye</tissue>
    </source>
</reference>
<dbReference type="SUPFAM" id="SSF52058">
    <property type="entry name" value="L domain-like"/>
    <property type="match status" value="1"/>
</dbReference>
<dbReference type="InterPro" id="IPR032675">
    <property type="entry name" value="LRR_dom_sf"/>
</dbReference>
<dbReference type="InterPro" id="IPR036047">
    <property type="entry name" value="F-box-like_dom_sf"/>
</dbReference>
<dbReference type="EMBL" id="JBJUIK010000005">
    <property type="protein sequence ID" value="KAL3527612.1"/>
    <property type="molecule type" value="Genomic_DNA"/>
</dbReference>
<dbReference type="InterPro" id="IPR053772">
    <property type="entry name" value="At1g61320/At1g61330-like"/>
</dbReference>
<dbReference type="PANTHER" id="PTHR34145">
    <property type="entry name" value="OS02G0105600 PROTEIN"/>
    <property type="match status" value="1"/>
</dbReference>
<sequence length="560" mass="64458">MKRTKANEEKLYLPEGIIHHILSYLNPKEAAQVAVLSKEWLSAWKLNPKLKFDDGYFKNNHLIPYSGWIPGDCPDCKEGIQKFKNYVNSTLLRYQKEHRHIIEELNIGVTFDDDQDDSASVLNGWLEIAVEKRVKVIELSIKSFGQWYKVPKCILKAESLTNLSLSMCKFQKNFEGELMCANLLSLDLRNVQIGDETFRAIISGCPLINDLSISNCLGLETIEVVNLSRLREFYLYDIKGEIRTLQVGAPGLQIMELGWFVNQSFLEVYVSLTLKHLVLFSVKMSDTFFHNLVNKLPNLENLEIKECYGFERISLQSNSLKHIILYFTAMEVEVEIDVPNLIKFEYGRYANLQRLTFGGIFLKQFVPRYISISSCGSCINSSWFLKFNGMISNLSPSNVSLYISDVEEINGSIKDIPNFAAKAIEIGELELGVKTRSSRTYSSDCDLDGLFSDFLDALLWACHPKIIVQDWNPNLFSDGSGFIKFLYKKLVWKRRNDEGLYSINFWEHHLKKVEFEIFDGQNGEEFFCQPQEPLDWGTVTKPSKILFKLQWQQVNSNYVA</sequence>
<dbReference type="InterPro" id="IPR001810">
    <property type="entry name" value="F-box_dom"/>
</dbReference>
<evidence type="ECO:0000259" key="1">
    <source>
        <dbReference type="SMART" id="SM00256"/>
    </source>
</evidence>
<evidence type="ECO:0000313" key="2">
    <source>
        <dbReference type="EMBL" id="KAL3527612.1"/>
    </source>
</evidence>
<organism evidence="2 3">
    <name type="scientific">Cinchona calisaya</name>
    <dbReference type="NCBI Taxonomy" id="153742"/>
    <lineage>
        <taxon>Eukaryota</taxon>
        <taxon>Viridiplantae</taxon>
        <taxon>Streptophyta</taxon>
        <taxon>Embryophyta</taxon>
        <taxon>Tracheophyta</taxon>
        <taxon>Spermatophyta</taxon>
        <taxon>Magnoliopsida</taxon>
        <taxon>eudicotyledons</taxon>
        <taxon>Gunneridae</taxon>
        <taxon>Pentapetalae</taxon>
        <taxon>asterids</taxon>
        <taxon>lamiids</taxon>
        <taxon>Gentianales</taxon>
        <taxon>Rubiaceae</taxon>
        <taxon>Cinchonoideae</taxon>
        <taxon>Cinchoneae</taxon>
        <taxon>Cinchona</taxon>
    </lineage>
</organism>
<dbReference type="InterPro" id="IPR055357">
    <property type="entry name" value="LRR_At1g61320_AtMIF1"/>
</dbReference>
<comment type="caution">
    <text evidence="2">The sequence shown here is derived from an EMBL/GenBank/DDBJ whole genome shotgun (WGS) entry which is preliminary data.</text>
</comment>
<dbReference type="Proteomes" id="UP001630127">
    <property type="component" value="Unassembled WGS sequence"/>
</dbReference>
<keyword evidence="3" id="KW-1185">Reference proteome</keyword>
<gene>
    <name evidence="2" type="ORF">ACH5RR_012268</name>
</gene>
<evidence type="ECO:0000313" key="3">
    <source>
        <dbReference type="Proteomes" id="UP001630127"/>
    </source>
</evidence>
<dbReference type="Pfam" id="PF00646">
    <property type="entry name" value="F-box"/>
    <property type="match status" value="1"/>
</dbReference>
<dbReference type="PANTHER" id="PTHR34145:SF28">
    <property type="entry name" value="F-BOX DOMAIN-CONTAINING PROTEIN"/>
    <property type="match status" value="1"/>
</dbReference>
<dbReference type="SUPFAM" id="SSF81383">
    <property type="entry name" value="F-box domain"/>
    <property type="match status" value="1"/>
</dbReference>
<feature type="domain" description="F-box" evidence="1">
    <location>
        <begin position="13"/>
        <end position="53"/>
    </location>
</feature>
<dbReference type="Pfam" id="PF24758">
    <property type="entry name" value="LRR_At5g56370"/>
    <property type="match status" value="1"/>
</dbReference>
<protein>
    <recommendedName>
        <fullName evidence="1">F-box domain-containing protein</fullName>
    </recommendedName>
</protein>